<proteinExistence type="predicted"/>
<accession>A0A1H1LCK6</accession>
<dbReference type="EMBL" id="LT629770">
    <property type="protein sequence ID" value="SDR72080.1"/>
    <property type="molecule type" value="Genomic_DNA"/>
</dbReference>
<protein>
    <submittedName>
        <fullName evidence="1">Uncharacterized protein</fullName>
    </submittedName>
</protein>
<organism evidence="1 2">
    <name type="scientific">Microbacterium paraoxydans</name>
    <dbReference type="NCBI Taxonomy" id="199592"/>
    <lineage>
        <taxon>Bacteria</taxon>
        <taxon>Bacillati</taxon>
        <taxon>Actinomycetota</taxon>
        <taxon>Actinomycetes</taxon>
        <taxon>Micrococcales</taxon>
        <taxon>Microbacteriaceae</taxon>
        <taxon>Microbacterium</taxon>
    </lineage>
</organism>
<dbReference type="RefSeq" id="WP_060921026.1">
    <property type="nucleotide sequence ID" value="NZ_LT629770.1"/>
</dbReference>
<evidence type="ECO:0000313" key="2">
    <source>
        <dbReference type="Proteomes" id="UP000182126"/>
    </source>
</evidence>
<reference evidence="1 2" key="1">
    <citation type="submission" date="2016-10" db="EMBL/GenBank/DDBJ databases">
        <authorList>
            <person name="de Groot N.N."/>
        </authorList>
    </citation>
    <scope>NUCLEOTIDE SEQUENCE [LARGE SCALE GENOMIC DNA]</scope>
    <source>
        <strain evidence="1 2">DSM 15019</strain>
    </source>
</reference>
<dbReference type="Proteomes" id="UP000182126">
    <property type="component" value="Chromosome I"/>
</dbReference>
<dbReference type="GeneID" id="36301426"/>
<gene>
    <name evidence="1" type="ORF">SAMN04489809_0073</name>
</gene>
<dbReference type="AlphaFoldDB" id="A0A1H1LCK6"/>
<name>A0A1H1LCK6_9MICO</name>
<evidence type="ECO:0000313" key="1">
    <source>
        <dbReference type="EMBL" id="SDR72080.1"/>
    </source>
</evidence>
<sequence>MRTAIGVTVGIVIGWSALAIWRGPTRWLLTRIPPATHPDHVDRVRVWHDHVEQPGASWPA</sequence>